<sequence>MAHSMQKPNKNIKILRCKFVSIDKRRISANNSKSSAYNFAF</sequence>
<proteinExistence type="predicted"/>
<gene>
    <name evidence="1" type="ORF">BHF72_1052</name>
</gene>
<dbReference type="AlphaFoldDB" id="A0A1E5UHG9"/>
<comment type="caution">
    <text evidence="1">The sequence shown here is derived from an EMBL/GenBank/DDBJ whole genome shotgun (WGS) entry which is preliminary data.</text>
</comment>
<name>A0A1E5UHG9_9FLAO</name>
<organism evidence="1 2">
    <name type="scientific">Cloacibacterium normanense</name>
    <dbReference type="NCBI Taxonomy" id="237258"/>
    <lineage>
        <taxon>Bacteria</taxon>
        <taxon>Pseudomonadati</taxon>
        <taxon>Bacteroidota</taxon>
        <taxon>Flavobacteriia</taxon>
        <taxon>Flavobacteriales</taxon>
        <taxon>Weeksellaceae</taxon>
    </lineage>
</organism>
<protein>
    <submittedName>
        <fullName evidence="1">Uncharacterized protein</fullName>
    </submittedName>
</protein>
<evidence type="ECO:0000313" key="2">
    <source>
        <dbReference type="Proteomes" id="UP000095601"/>
    </source>
</evidence>
<accession>A0A1E5UHG9</accession>
<dbReference type="Proteomes" id="UP000095601">
    <property type="component" value="Unassembled WGS sequence"/>
</dbReference>
<reference evidence="1 2" key="1">
    <citation type="submission" date="2016-09" db="EMBL/GenBank/DDBJ databases">
        <authorList>
            <person name="Capua I."/>
            <person name="De Benedictis P."/>
            <person name="Joannis T."/>
            <person name="Lombin L.H."/>
            <person name="Cattoli G."/>
        </authorList>
    </citation>
    <scope>NUCLEOTIDE SEQUENCE [LARGE SCALE GENOMIC DNA]</scope>
    <source>
        <strain evidence="1 2">NRS-1</strain>
    </source>
</reference>
<evidence type="ECO:0000313" key="1">
    <source>
        <dbReference type="EMBL" id="OEL12299.1"/>
    </source>
</evidence>
<dbReference type="EMBL" id="MKGI01000005">
    <property type="protein sequence ID" value="OEL12299.1"/>
    <property type="molecule type" value="Genomic_DNA"/>
</dbReference>
<keyword evidence="2" id="KW-1185">Reference proteome</keyword>